<proteinExistence type="predicted"/>
<evidence type="ECO:0000313" key="1">
    <source>
        <dbReference type="EMBL" id="EDX78348.1"/>
    </source>
</evidence>
<organism evidence="1 2">
    <name type="scientific">Coleofasciculus chthonoplastes PCC 7420</name>
    <dbReference type="NCBI Taxonomy" id="118168"/>
    <lineage>
        <taxon>Bacteria</taxon>
        <taxon>Bacillati</taxon>
        <taxon>Cyanobacteriota</taxon>
        <taxon>Cyanophyceae</taxon>
        <taxon>Coleofasciculales</taxon>
        <taxon>Coleofasciculaceae</taxon>
        <taxon>Coleofasciculus</taxon>
    </lineage>
</organism>
<keyword evidence="2" id="KW-1185">Reference proteome</keyword>
<evidence type="ECO:0000313" key="2">
    <source>
        <dbReference type="Proteomes" id="UP000003835"/>
    </source>
</evidence>
<sequence length="51" mass="5894">MANITIQSATECDNGWSYQVKLENDREYNYDVTLSQSDYNQWSQGASHFGK</sequence>
<dbReference type="AlphaFoldDB" id="B4VHQ3"/>
<gene>
    <name evidence="1" type="ORF">MC7420_7001</name>
</gene>
<dbReference type="OrthoDB" id="9807072at2"/>
<accession>B4VHQ3</accession>
<dbReference type="Proteomes" id="UP000003835">
    <property type="component" value="Unassembled WGS sequence"/>
</dbReference>
<name>B4VHQ3_9CYAN</name>
<dbReference type="HOGENOM" id="CLU_3097638_0_0_3"/>
<reference evidence="1 2" key="1">
    <citation type="submission" date="2008-07" db="EMBL/GenBank/DDBJ databases">
        <authorList>
            <person name="Tandeau de Marsac N."/>
            <person name="Ferriera S."/>
            <person name="Johnson J."/>
            <person name="Kravitz S."/>
            <person name="Beeson K."/>
            <person name="Sutton G."/>
            <person name="Rogers Y.-H."/>
            <person name="Friedman R."/>
            <person name="Frazier M."/>
            <person name="Venter J.C."/>
        </authorList>
    </citation>
    <scope>NUCLEOTIDE SEQUENCE [LARGE SCALE GENOMIC DNA]</scope>
    <source>
        <strain evidence="1 2">PCC 7420</strain>
    </source>
</reference>
<dbReference type="RefSeq" id="WP_006097800.1">
    <property type="nucleotide sequence ID" value="NZ_DS989841.1"/>
</dbReference>
<dbReference type="EMBL" id="DS989841">
    <property type="protein sequence ID" value="EDX78348.1"/>
    <property type="molecule type" value="Genomic_DNA"/>
</dbReference>
<dbReference type="STRING" id="118168.MC7420_7001"/>
<protein>
    <submittedName>
        <fullName evidence="1">Uncharacterized protein</fullName>
    </submittedName>
</protein>